<feature type="coiled-coil region" evidence="3">
    <location>
        <begin position="232"/>
        <end position="280"/>
    </location>
</feature>
<sequence>MFDFSPTKWHVGFRKGEPVEQHIHSLLFHKTPGWCLKYLTSPWLLPYSNLLHLASAVAGLQGLTYYDWISTYVIDACQEMIRISLEVPRLFNQKAIASACYLGELYNYSVCDTPVIYKVLYQIISFPEVEQLAWQEFYRVRMVCELLNTVADFFQTGRARKKMDYFLTYFHRFYWMKREQWNVNIVVTEQLGTDEVAVMQPAEPPRFPADIEAEYRDCMRRIRKTATLPKNLAEAESAVVLIEQQLKEKLALAGGSADEEEEEEDERKALDRTLHHIAEEDEYSFSARFKECGSDSERLAAVLTEDDAEEKVCVHVEKPTIQPEDEDFMRQLDRMLAEQVKIAPQQAMNPSVDMTVPAAVRNRSQRQICFEDSPEGSKVTSSPDNSKSSMKVSLMARGKGNKLVLKTVSIEESALHEAWKKEREREDLEREDIKRVTLGHTARIFAEEEQEMRQQTYSHNRFNQ</sequence>
<feature type="region of interest" description="Disordered" evidence="4">
    <location>
        <begin position="371"/>
        <end position="390"/>
    </location>
</feature>
<dbReference type="Proteomes" id="UP000035642">
    <property type="component" value="Unassembled WGS sequence"/>
</dbReference>
<dbReference type="WBParaSite" id="ACAC_0001215701-mRNA-1">
    <property type="protein sequence ID" value="ACAC_0001215701-mRNA-1"/>
    <property type="gene ID" value="ACAC_0001215701"/>
</dbReference>
<dbReference type="GO" id="GO:0003723">
    <property type="term" value="F:RNA binding"/>
    <property type="evidence" value="ECO:0007669"/>
    <property type="project" value="InterPro"/>
</dbReference>
<evidence type="ECO:0000259" key="5">
    <source>
        <dbReference type="Pfam" id="PF02854"/>
    </source>
</evidence>
<dbReference type="PANTHER" id="PTHR12839:SF7">
    <property type="entry name" value="REGULATOR OF NONSENSE TRANSCRIPTS 2"/>
    <property type="match status" value="1"/>
</dbReference>
<name>A0A158PC96_ANGCA</name>
<dbReference type="Pfam" id="PF04050">
    <property type="entry name" value="Upf2"/>
    <property type="match status" value="1"/>
</dbReference>
<organism evidence="7 8">
    <name type="scientific">Angiostrongylus cantonensis</name>
    <name type="common">Rat lungworm</name>
    <dbReference type="NCBI Taxonomy" id="6313"/>
    <lineage>
        <taxon>Eukaryota</taxon>
        <taxon>Metazoa</taxon>
        <taxon>Ecdysozoa</taxon>
        <taxon>Nematoda</taxon>
        <taxon>Chromadorea</taxon>
        <taxon>Rhabditida</taxon>
        <taxon>Rhabditina</taxon>
        <taxon>Rhabditomorpha</taxon>
        <taxon>Strongyloidea</taxon>
        <taxon>Metastrongylidae</taxon>
        <taxon>Angiostrongylus</taxon>
    </lineage>
</organism>
<evidence type="ECO:0000256" key="3">
    <source>
        <dbReference type="SAM" id="Coils"/>
    </source>
</evidence>
<reference evidence="8" key="2">
    <citation type="submission" date="2016-04" db="UniProtKB">
        <authorList>
            <consortium name="WormBaseParasite"/>
        </authorList>
    </citation>
    <scope>IDENTIFICATION</scope>
</reference>
<keyword evidence="2" id="KW-0963">Cytoplasm</keyword>
<accession>A0A158PC96</accession>
<dbReference type="SUPFAM" id="SSF48371">
    <property type="entry name" value="ARM repeat"/>
    <property type="match status" value="1"/>
</dbReference>
<keyword evidence="3" id="KW-0175">Coiled coil</keyword>
<dbReference type="Gene3D" id="1.25.40.180">
    <property type="match status" value="1"/>
</dbReference>
<keyword evidence="7" id="KW-1185">Reference proteome</keyword>
<dbReference type="STRING" id="6313.A0A158PC96"/>
<feature type="domain" description="Up-frameshift suppressor 2 C-terminal" evidence="6">
    <location>
        <begin position="310"/>
        <end position="438"/>
    </location>
</feature>
<feature type="compositionally biased region" description="Polar residues" evidence="4">
    <location>
        <begin position="378"/>
        <end position="390"/>
    </location>
</feature>
<dbReference type="InterPro" id="IPR016024">
    <property type="entry name" value="ARM-type_fold"/>
</dbReference>
<dbReference type="GO" id="GO:0000184">
    <property type="term" value="P:nuclear-transcribed mRNA catabolic process, nonsense-mediated decay"/>
    <property type="evidence" value="ECO:0007669"/>
    <property type="project" value="InterPro"/>
</dbReference>
<proteinExistence type="predicted"/>
<feature type="domain" description="MIF4G" evidence="5">
    <location>
        <begin position="52"/>
        <end position="214"/>
    </location>
</feature>
<protein>
    <submittedName>
        <fullName evidence="8">MIF4G domain-containing protein</fullName>
    </submittedName>
</protein>
<evidence type="ECO:0000313" key="8">
    <source>
        <dbReference type="WBParaSite" id="ACAC_0001215701-mRNA-1"/>
    </source>
</evidence>
<dbReference type="InterPro" id="IPR003890">
    <property type="entry name" value="MIF4G-like_typ-3"/>
</dbReference>
<evidence type="ECO:0000313" key="7">
    <source>
        <dbReference type="Proteomes" id="UP000035642"/>
    </source>
</evidence>
<evidence type="ECO:0000256" key="2">
    <source>
        <dbReference type="ARBA" id="ARBA00022490"/>
    </source>
</evidence>
<dbReference type="GO" id="GO:0035145">
    <property type="term" value="C:exon-exon junction complex"/>
    <property type="evidence" value="ECO:0007669"/>
    <property type="project" value="TreeGrafter"/>
</dbReference>
<dbReference type="PANTHER" id="PTHR12839">
    <property type="entry name" value="NONSENSE-MEDIATED MRNA DECAY PROTEIN 2 UP-FRAMESHIFT SUPPRESSOR 2"/>
    <property type="match status" value="1"/>
</dbReference>
<dbReference type="Pfam" id="PF02854">
    <property type="entry name" value="MIF4G"/>
    <property type="match status" value="1"/>
</dbReference>
<evidence type="ECO:0000256" key="1">
    <source>
        <dbReference type="ARBA" id="ARBA00004496"/>
    </source>
</evidence>
<comment type="subcellular location">
    <subcellularLocation>
        <location evidence="1">Cytoplasm</location>
    </subcellularLocation>
</comment>
<evidence type="ECO:0000256" key="4">
    <source>
        <dbReference type="SAM" id="MobiDB-lite"/>
    </source>
</evidence>
<dbReference type="InterPro" id="IPR007193">
    <property type="entry name" value="Upf2/Nmd2_C"/>
</dbReference>
<reference evidence="7" key="1">
    <citation type="submission" date="2012-09" db="EMBL/GenBank/DDBJ databases">
        <authorList>
            <person name="Martin A.A."/>
        </authorList>
    </citation>
    <scope>NUCLEOTIDE SEQUENCE</scope>
</reference>
<dbReference type="AlphaFoldDB" id="A0A158PC96"/>
<dbReference type="InterPro" id="IPR039762">
    <property type="entry name" value="Nmd2/UPF2"/>
</dbReference>
<evidence type="ECO:0000259" key="6">
    <source>
        <dbReference type="Pfam" id="PF04050"/>
    </source>
</evidence>
<dbReference type="GO" id="GO:0005737">
    <property type="term" value="C:cytoplasm"/>
    <property type="evidence" value="ECO:0007669"/>
    <property type="project" value="UniProtKB-SubCell"/>
</dbReference>